<feature type="compositionally biased region" description="Basic and acidic residues" evidence="4">
    <location>
        <begin position="405"/>
        <end position="422"/>
    </location>
</feature>
<dbReference type="InterPro" id="IPR042998">
    <property type="entry name" value="PLIN1"/>
</dbReference>
<dbReference type="PANTHER" id="PTHR47138">
    <property type="entry name" value="PERILIPIN-1"/>
    <property type="match status" value="1"/>
</dbReference>
<comment type="caution">
    <text evidence="5">The sequence shown here is derived from an EMBL/GenBank/DDBJ whole genome shotgun (WGS) entry which is preliminary data.</text>
</comment>
<feature type="compositionally biased region" description="Low complexity" evidence="4">
    <location>
        <begin position="484"/>
        <end position="496"/>
    </location>
</feature>
<dbReference type="Pfam" id="PF03036">
    <property type="entry name" value="Perilipin"/>
    <property type="match status" value="1"/>
</dbReference>
<protein>
    <submittedName>
        <fullName evidence="5">Perilipin-1 isoform X1</fullName>
    </submittedName>
</protein>
<feature type="region of interest" description="Disordered" evidence="4">
    <location>
        <begin position="466"/>
        <end position="526"/>
    </location>
</feature>
<evidence type="ECO:0000313" key="6">
    <source>
        <dbReference type="Proteomes" id="UP001230051"/>
    </source>
</evidence>
<evidence type="ECO:0000256" key="3">
    <source>
        <dbReference type="ARBA" id="ARBA00022677"/>
    </source>
</evidence>
<keyword evidence="3" id="KW-0551">Lipid droplet</keyword>
<dbReference type="InterPro" id="IPR004279">
    <property type="entry name" value="Perilipin"/>
</dbReference>
<feature type="compositionally biased region" description="Polar residues" evidence="4">
    <location>
        <begin position="505"/>
        <end position="526"/>
    </location>
</feature>
<dbReference type="Proteomes" id="UP001230051">
    <property type="component" value="Unassembled WGS sequence"/>
</dbReference>
<dbReference type="PANTHER" id="PTHR47138:SF1">
    <property type="entry name" value="PERILIPIN-1"/>
    <property type="match status" value="1"/>
</dbReference>
<dbReference type="GO" id="GO:0005811">
    <property type="term" value="C:lipid droplet"/>
    <property type="evidence" value="ECO:0007669"/>
    <property type="project" value="UniProtKB-SubCell"/>
</dbReference>
<organism evidence="5 6">
    <name type="scientific">Acipenser oxyrinchus oxyrinchus</name>
    <dbReference type="NCBI Taxonomy" id="40147"/>
    <lineage>
        <taxon>Eukaryota</taxon>
        <taxon>Metazoa</taxon>
        <taxon>Chordata</taxon>
        <taxon>Craniata</taxon>
        <taxon>Vertebrata</taxon>
        <taxon>Euteleostomi</taxon>
        <taxon>Actinopterygii</taxon>
        <taxon>Chondrostei</taxon>
        <taxon>Acipenseriformes</taxon>
        <taxon>Acipenseridae</taxon>
        <taxon>Acipenser</taxon>
    </lineage>
</organism>
<evidence type="ECO:0000313" key="5">
    <source>
        <dbReference type="EMBL" id="KAK1160900.1"/>
    </source>
</evidence>
<dbReference type="Gene3D" id="1.20.120.340">
    <property type="entry name" value="Flagellar protein FliS"/>
    <property type="match status" value="1"/>
</dbReference>
<keyword evidence="6" id="KW-1185">Reference proteome</keyword>
<proteinExistence type="inferred from homology"/>
<evidence type="ECO:0000256" key="1">
    <source>
        <dbReference type="ARBA" id="ARBA00004502"/>
    </source>
</evidence>
<gene>
    <name evidence="5" type="primary">Plin1</name>
    <name evidence="5" type="ORF">AOXY_G19737</name>
</gene>
<feature type="region of interest" description="Disordered" evidence="4">
    <location>
        <begin position="397"/>
        <end position="449"/>
    </location>
</feature>
<reference evidence="5" key="1">
    <citation type="submission" date="2022-02" db="EMBL/GenBank/DDBJ databases">
        <title>Atlantic sturgeon de novo genome assembly.</title>
        <authorList>
            <person name="Stock M."/>
            <person name="Klopp C."/>
            <person name="Guiguen Y."/>
            <person name="Cabau C."/>
            <person name="Parinello H."/>
            <person name="Santidrian Yebra-Pimentel E."/>
            <person name="Kuhl H."/>
            <person name="Dirks R.P."/>
            <person name="Guessner J."/>
            <person name="Wuertz S."/>
            <person name="Du K."/>
            <person name="Schartl M."/>
        </authorList>
    </citation>
    <scope>NUCLEOTIDE SEQUENCE</scope>
    <source>
        <strain evidence="5">STURGEONOMICS-FGT-2020</strain>
        <tissue evidence="5">Whole blood</tissue>
    </source>
</reference>
<feature type="compositionally biased region" description="Polar residues" evidence="4">
    <location>
        <begin position="427"/>
        <end position="436"/>
    </location>
</feature>
<dbReference type="GO" id="GO:0006629">
    <property type="term" value="P:lipid metabolic process"/>
    <property type="evidence" value="ECO:0007669"/>
    <property type="project" value="InterPro"/>
</dbReference>
<dbReference type="EMBL" id="JAGXEW010000019">
    <property type="protein sequence ID" value="KAK1160900.1"/>
    <property type="molecule type" value="Genomic_DNA"/>
</dbReference>
<evidence type="ECO:0000256" key="4">
    <source>
        <dbReference type="SAM" id="MobiDB-lite"/>
    </source>
</evidence>
<evidence type="ECO:0000256" key="2">
    <source>
        <dbReference type="ARBA" id="ARBA00006311"/>
    </source>
</evidence>
<accession>A0AAD8D1P4</accession>
<name>A0AAD8D1P4_ACIOX</name>
<dbReference type="SUPFAM" id="SSF109775">
    <property type="entry name" value="Mannose-6-phosphate receptor binding protein 1 (Tip47), C-terminal domain"/>
    <property type="match status" value="1"/>
</dbReference>
<dbReference type="AlphaFoldDB" id="A0AAD8D1P4"/>
<comment type="subcellular location">
    <subcellularLocation>
        <location evidence="1">Lipid droplet</location>
    </subcellularLocation>
</comment>
<sequence>MATERTSPVQKDNSQMNVFGRLFELPVVSSTYSLIQKTYSSTKQTHPIVCTVCEVYEKGAKTATSLAVWSIQPALVRLEPQIIAVNNLACKGLDHLEDKIPALQYPPEMLASGIAEVVTNTVTTAKNGITSPIASTSDRALHLAASGYEQTANMVTGAVDYILNTRPAKLAAEGMDSALTTTEKLVNYILPESQEEQAKDACKSQGLDVAKSVSKPSNYRRLGTLASTVCRRAYEQTANKLHQTRTQGQELVMWIPGISPLTGLALKNLEVTGSILQSAQSSVSGLLWGWQGGQSTKDQRKKEGEPLESNGALSMITNLGQQLQSAYVSVISSMESMPAALWKMVGDLRQITPSQAVSLVKDRASSLGETLGTLRDQVVKNLSYYILLPGLSIKEKEDDECQNQDNDKESPSARPAARREETGGEQGNNSAAGRQSQARREDSAPSGISDTSKLLQQKVLEQIPVQQRILLGGSRADSESRSPRGSGSYRETSSSSRKGEKPQSEVKTSTYARSIHSSAYSTVKKD</sequence>
<comment type="similarity">
    <text evidence="2">Belongs to the perilipin family.</text>
</comment>